<evidence type="ECO:0000313" key="13">
    <source>
        <dbReference type="Proteomes" id="UP001208570"/>
    </source>
</evidence>
<dbReference type="GO" id="GO:0030943">
    <property type="term" value="F:mitochondrion targeting sequence binding"/>
    <property type="evidence" value="ECO:0007669"/>
    <property type="project" value="TreeGrafter"/>
</dbReference>
<reference evidence="12" key="1">
    <citation type="journal article" date="2023" name="Mol. Biol. Evol.">
        <title>Third-Generation Sequencing Reveals the Adaptive Role of the Epigenome in Three Deep-Sea Polychaetes.</title>
        <authorList>
            <person name="Perez M."/>
            <person name="Aroh O."/>
            <person name="Sun Y."/>
            <person name="Lan Y."/>
            <person name="Juniper S.K."/>
            <person name="Young C.R."/>
            <person name="Angers B."/>
            <person name="Qian P.Y."/>
        </authorList>
    </citation>
    <scope>NUCLEOTIDE SEQUENCE</scope>
    <source>
        <strain evidence="12">P08H-3</strain>
    </source>
</reference>
<dbReference type="PANTHER" id="PTHR46208:SF1">
    <property type="entry name" value="MITOCHONDRIAL IMPORT RECEPTOR SUBUNIT TOM70"/>
    <property type="match status" value="1"/>
</dbReference>
<dbReference type="GO" id="GO:0045039">
    <property type="term" value="P:protein insertion into mitochondrial inner membrane"/>
    <property type="evidence" value="ECO:0007669"/>
    <property type="project" value="TreeGrafter"/>
</dbReference>
<dbReference type="PROSITE" id="PS50293">
    <property type="entry name" value="TPR_REGION"/>
    <property type="match status" value="1"/>
</dbReference>
<feature type="compositionally biased region" description="Low complexity" evidence="11">
    <location>
        <begin position="56"/>
        <end position="65"/>
    </location>
</feature>
<dbReference type="SMART" id="SM00028">
    <property type="entry name" value="TPR"/>
    <property type="match status" value="9"/>
</dbReference>
<dbReference type="AlphaFoldDB" id="A0AAD9N815"/>
<organism evidence="12 13">
    <name type="scientific">Paralvinella palmiformis</name>
    <dbReference type="NCBI Taxonomy" id="53620"/>
    <lineage>
        <taxon>Eukaryota</taxon>
        <taxon>Metazoa</taxon>
        <taxon>Spiralia</taxon>
        <taxon>Lophotrochozoa</taxon>
        <taxon>Annelida</taxon>
        <taxon>Polychaeta</taxon>
        <taxon>Sedentaria</taxon>
        <taxon>Canalipalpata</taxon>
        <taxon>Terebellida</taxon>
        <taxon>Terebelliformia</taxon>
        <taxon>Alvinellidae</taxon>
        <taxon>Paralvinella</taxon>
    </lineage>
</organism>
<evidence type="ECO:0000256" key="2">
    <source>
        <dbReference type="ARBA" id="ARBA00022692"/>
    </source>
</evidence>
<gene>
    <name evidence="12" type="ORF">LSH36_170g04057</name>
</gene>
<keyword evidence="7" id="KW-0496">Mitochondrion</keyword>
<dbReference type="Pfam" id="PF00515">
    <property type="entry name" value="TPR_1"/>
    <property type="match status" value="1"/>
</dbReference>
<evidence type="ECO:0000256" key="5">
    <source>
        <dbReference type="ARBA" id="ARBA00022803"/>
    </source>
</evidence>
<dbReference type="PANTHER" id="PTHR46208">
    <property type="entry name" value="MITOCHONDRIAL IMPORT RECEPTOR SUBUNIT TOM70"/>
    <property type="match status" value="1"/>
</dbReference>
<evidence type="ECO:0000256" key="3">
    <source>
        <dbReference type="ARBA" id="ARBA00022737"/>
    </source>
</evidence>
<dbReference type="InterPro" id="IPR011990">
    <property type="entry name" value="TPR-like_helical_dom_sf"/>
</dbReference>
<evidence type="ECO:0000256" key="6">
    <source>
        <dbReference type="ARBA" id="ARBA00022989"/>
    </source>
</evidence>
<dbReference type="GO" id="GO:0005741">
    <property type="term" value="C:mitochondrial outer membrane"/>
    <property type="evidence" value="ECO:0007669"/>
    <property type="project" value="UniProtKB-SubCell"/>
</dbReference>
<comment type="caution">
    <text evidence="12">The sequence shown here is derived from an EMBL/GenBank/DDBJ whole genome shotgun (WGS) entry which is preliminary data.</text>
</comment>
<keyword evidence="6" id="KW-1133">Transmembrane helix</keyword>
<dbReference type="GO" id="GO:0008320">
    <property type="term" value="F:protein transmembrane transporter activity"/>
    <property type="evidence" value="ECO:0007669"/>
    <property type="project" value="TreeGrafter"/>
</dbReference>
<evidence type="ECO:0000313" key="12">
    <source>
        <dbReference type="EMBL" id="KAK2158456.1"/>
    </source>
</evidence>
<feature type="repeat" description="TPR" evidence="10">
    <location>
        <begin position="485"/>
        <end position="518"/>
    </location>
</feature>
<dbReference type="SUPFAM" id="SSF81901">
    <property type="entry name" value="HCP-like"/>
    <property type="match status" value="1"/>
</dbReference>
<dbReference type="GO" id="GO:0030150">
    <property type="term" value="P:protein import into mitochondrial matrix"/>
    <property type="evidence" value="ECO:0007669"/>
    <property type="project" value="TreeGrafter"/>
</dbReference>
<dbReference type="Proteomes" id="UP001208570">
    <property type="component" value="Unassembled WGS sequence"/>
</dbReference>
<feature type="repeat" description="TPR" evidence="10">
    <location>
        <begin position="554"/>
        <end position="587"/>
    </location>
</feature>
<keyword evidence="2" id="KW-0812">Transmembrane</keyword>
<keyword evidence="13" id="KW-1185">Reference proteome</keyword>
<keyword evidence="3" id="KW-0677">Repeat</keyword>
<evidence type="ECO:0000256" key="8">
    <source>
        <dbReference type="ARBA" id="ARBA00023136"/>
    </source>
</evidence>
<evidence type="ECO:0000256" key="10">
    <source>
        <dbReference type="PROSITE-ProRule" id="PRU00339"/>
    </source>
</evidence>
<accession>A0AAD9N815</accession>
<evidence type="ECO:0000256" key="11">
    <source>
        <dbReference type="SAM" id="MobiDB-lite"/>
    </source>
</evidence>
<evidence type="ECO:0008006" key="14">
    <source>
        <dbReference type="Google" id="ProtNLM"/>
    </source>
</evidence>
<feature type="repeat" description="TPR" evidence="10">
    <location>
        <begin position="338"/>
        <end position="371"/>
    </location>
</feature>
<protein>
    <recommendedName>
        <fullName evidence="14">Mitochondrial import receptor subunit TOM70</fullName>
    </recommendedName>
</protein>
<dbReference type="SUPFAM" id="SSF48452">
    <property type="entry name" value="TPR-like"/>
    <property type="match status" value="1"/>
</dbReference>
<comment type="similarity">
    <text evidence="9">Belongs to the Tom70 family.</text>
</comment>
<keyword evidence="5 10" id="KW-0802">TPR repeat</keyword>
<evidence type="ECO:0000256" key="7">
    <source>
        <dbReference type="ARBA" id="ARBA00023128"/>
    </source>
</evidence>
<dbReference type="Pfam" id="PF13414">
    <property type="entry name" value="TPR_11"/>
    <property type="match status" value="1"/>
</dbReference>
<evidence type="ECO:0000256" key="4">
    <source>
        <dbReference type="ARBA" id="ARBA00022787"/>
    </source>
</evidence>
<keyword evidence="4" id="KW-1000">Mitochondrion outer membrane</keyword>
<evidence type="ECO:0000256" key="9">
    <source>
        <dbReference type="ARBA" id="ARBA00038030"/>
    </source>
</evidence>
<dbReference type="InterPro" id="IPR019734">
    <property type="entry name" value="TPR_rpt"/>
</dbReference>
<dbReference type="Gene3D" id="1.25.40.10">
    <property type="entry name" value="Tetratricopeptide repeat domain"/>
    <property type="match status" value="2"/>
</dbReference>
<comment type="subcellular location">
    <subcellularLocation>
        <location evidence="1">Mitochondrion outer membrane</location>
        <topology evidence="1">Single-pass membrane protein</topology>
    </subcellularLocation>
</comment>
<feature type="repeat" description="TPR" evidence="10">
    <location>
        <begin position="410"/>
        <end position="443"/>
    </location>
</feature>
<evidence type="ECO:0000256" key="1">
    <source>
        <dbReference type="ARBA" id="ARBA00004572"/>
    </source>
</evidence>
<keyword evidence="8" id="KW-0472">Membrane</keyword>
<feature type="compositionally biased region" description="Polar residues" evidence="11">
    <location>
        <begin position="66"/>
        <end position="82"/>
    </location>
</feature>
<feature type="compositionally biased region" description="Basic and acidic residues" evidence="11">
    <location>
        <begin position="39"/>
        <end position="55"/>
    </location>
</feature>
<feature type="compositionally biased region" description="Basic and acidic residues" evidence="11">
    <location>
        <begin position="264"/>
        <end position="300"/>
    </location>
</feature>
<feature type="repeat" description="TPR" evidence="10">
    <location>
        <begin position="376"/>
        <end position="409"/>
    </location>
</feature>
<dbReference type="PROSITE" id="PS50005">
    <property type="entry name" value="TPR"/>
    <property type="match status" value="6"/>
</dbReference>
<feature type="region of interest" description="Disordered" evidence="11">
    <location>
        <begin position="38"/>
        <end position="88"/>
    </location>
</feature>
<sequence>MADVGRGGSDQWPKWQTALLVGTPVALGLAGLWYYTRRKPGDEKSKRDKPEKGEDSTTTEGTTSKVQSPSDNVKAQQKSTSRPDVDLNPLEKAQAAKNKGNKYFKAAKYDQAIKCYTEAIRICPPENKQEIATFYQNRAAAYEQLKNYDQVIADCTEALKYNNKYVKALFRRAKACEITGRLMQCLEDVTAVCILESFQNHQSLYMADRVLKDIGKAKAKEALMNRQPVKPSPQFIRTYYSSFMHDPLNQYLNLTSQASEMEGGIEHSKTELTKASEKNQDEISEKEQDESMEKSMKGEEVKLSPYRQAVDCFENHDYDDIVQLCSMEINLSNSSYLPEALLLRATFYLLRGEGNKAMEDFDRLLELNDVDKRIKSNALIKRGSLQMQNGQTDAALADFQQAIDIDPENSDIYHHRGQLYLLTERIEDAVTDFEKSLELSPHFAVAQVQKCYTDYRLAFHRHSPLQLQNAISAFQKTIEKFPDCAEGYALYGQALCDQQMFDKAENNFMKSIELEPDNGNTYVHRGLLRLQWKQDIDEATKLINKAIEVDDKCEFAYETLATIEIQRGNLDKAIELFNKAISLAKTEVEMAHLYSLRDAAITQSNVAKTLDITIPNMAASFME</sequence>
<dbReference type="EMBL" id="JAODUP010000170">
    <property type="protein sequence ID" value="KAK2158456.1"/>
    <property type="molecule type" value="Genomic_DNA"/>
</dbReference>
<dbReference type="Pfam" id="PF13181">
    <property type="entry name" value="TPR_8"/>
    <property type="match status" value="3"/>
</dbReference>
<feature type="repeat" description="TPR" evidence="10">
    <location>
        <begin position="93"/>
        <end position="126"/>
    </location>
</feature>
<feature type="region of interest" description="Disordered" evidence="11">
    <location>
        <begin position="260"/>
        <end position="300"/>
    </location>
</feature>
<name>A0AAD9N815_9ANNE</name>
<proteinExistence type="inferred from homology"/>